<keyword evidence="7" id="KW-1003">Cell membrane</keyword>
<dbReference type="NCBIfam" id="TIGR01197">
    <property type="entry name" value="nramp"/>
    <property type="match status" value="1"/>
</dbReference>
<accession>A0A191ZF51</accession>
<dbReference type="Pfam" id="PF01566">
    <property type="entry name" value="Nramp"/>
    <property type="match status" value="1"/>
</dbReference>
<feature type="transmembrane region" description="Helical" evidence="7">
    <location>
        <begin position="153"/>
        <end position="174"/>
    </location>
</feature>
<dbReference type="HAMAP" id="MF_00221">
    <property type="entry name" value="NRAMP"/>
    <property type="match status" value="1"/>
</dbReference>
<evidence type="ECO:0000256" key="4">
    <source>
        <dbReference type="ARBA" id="ARBA00022847"/>
    </source>
</evidence>
<feature type="transmembrane region" description="Helical" evidence="7">
    <location>
        <begin position="327"/>
        <end position="345"/>
    </location>
</feature>
<protein>
    <recommendedName>
        <fullName evidence="7">Divalent metal cation transporter MntH</fullName>
    </recommendedName>
</protein>
<keyword evidence="7" id="KW-0406">Ion transport</keyword>
<keyword evidence="2 7" id="KW-0813">Transport</keyword>
<dbReference type="PANTHER" id="PTHR11706:SF33">
    <property type="entry name" value="NATURAL RESISTANCE-ASSOCIATED MACROPHAGE PROTEIN 2"/>
    <property type="match status" value="1"/>
</dbReference>
<feature type="transmembrane region" description="Helical" evidence="7">
    <location>
        <begin position="120"/>
        <end position="141"/>
    </location>
</feature>
<evidence type="ECO:0000256" key="7">
    <source>
        <dbReference type="HAMAP-Rule" id="MF_00221"/>
    </source>
</evidence>
<keyword evidence="6 7" id="KW-0472">Membrane</keyword>
<keyword evidence="5 7" id="KW-1133">Transmembrane helix</keyword>
<dbReference type="AlphaFoldDB" id="A0A191ZF51"/>
<feature type="transmembrane region" description="Helical" evidence="7">
    <location>
        <begin position="239"/>
        <end position="264"/>
    </location>
</feature>
<dbReference type="STRING" id="1860122.A9404_03140"/>
<keyword evidence="3 7" id="KW-0812">Transmembrane</keyword>
<dbReference type="OrthoDB" id="9787548at2"/>
<dbReference type="GO" id="GO:0005384">
    <property type="term" value="F:manganese ion transmembrane transporter activity"/>
    <property type="evidence" value="ECO:0007669"/>
    <property type="project" value="TreeGrafter"/>
</dbReference>
<dbReference type="PRINTS" id="PR00447">
    <property type="entry name" value="NATRESASSCMP"/>
</dbReference>
<name>A0A191ZF51_9GAMM</name>
<evidence type="ECO:0000256" key="1">
    <source>
        <dbReference type="ARBA" id="ARBA00004141"/>
    </source>
</evidence>
<organism evidence="8 9">
    <name type="scientific">Halothiobacillus diazotrophicus</name>
    <dbReference type="NCBI Taxonomy" id="1860122"/>
    <lineage>
        <taxon>Bacteria</taxon>
        <taxon>Pseudomonadati</taxon>
        <taxon>Pseudomonadota</taxon>
        <taxon>Gammaproteobacteria</taxon>
        <taxon>Chromatiales</taxon>
        <taxon>Halothiobacillaceae</taxon>
        <taxon>Halothiobacillus</taxon>
    </lineage>
</organism>
<feature type="transmembrane region" description="Helical" evidence="7">
    <location>
        <begin position="49"/>
        <end position="69"/>
    </location>
</feature>
<evidence type="ECO:0000256" key="3">
    <source>
        <dbReference type="ARBA" id="ARBA00022692"/>
    </source>
</evidence>
<comment type="subcellular location">
    <subcellularLocation>
        <location evidence="7">Cell membrane</location>
        <topology evidence="7">Multi-pass membrane protein</topology>
    </subcellularLocation>
    <subcellularLocation>
        <location evidence="1">Membrane</location>
        <topology evidence="1">Multi-pass membrane protein</topology>
    </subcellularLocation>
</comment>
<dbReference type="GO" id="GO:0034755">
    <property type="term" value="P:iron ion transmembrane transport"/>
    <property type="evidence" value="ECO:0007669"/>
    <property type="project" value="TreeGrafter"/>
</dbReference>
<evidence type="ECO:0000256" key="5">
    <source>
        <dbReference type="ARBA" id="ARBA00022989"/>
    </source>
</evidence>
<reference evidence="8 9" key="1">
    <citation type="submission" date="2016-06" db="EMBL/GenBank/DDBJ databases">
        <title>Insight into the functional genes involving in sulfur oxidation in Pearl River water.</title>
        <authorList>
            <person name="Luo J."/>
            <person name="Tan X."/>
            <person name="Lin W."/>
        </authorList>
    </citation>
    <scope>NUCLEOTIDE SEQUENCE [LARGE SCALE GENOMIC DNA]</scope>
    <source>
        <strain evidence="8 9">LS2</strain>
    </source>
</reference>
<feature type="transmembrane region" description="Helical" evidence="7">
    <location>
        <begin position="194"/>
        <end position="218"/>
    </location>
</feature>
<feature type="transmembrane region" description="Helical" evidence="7">
    <location>
        <begin position="351"/>
        <end position="374"/>
    </location>
</feature>
<evidence type="ECO:0000256" key="2">
    <source>
        <dbReference type="ARBA" id="ARBA00022448"/>
    </source>
</evidence>
<proteinExistence type="inferred from homology"/>
<keyword evidence="9" id="KW-1185">Reference proteome</keyword>
<gene>
    <name evidence="7" type="primary">mntH</name>
    <name evidence="8" type="ORF">A9404_03140</name>
</gene>
<dbReference type="GO" id="GO:0046872">
    <property type="term" value="F:metal ion binding"/>
    <property type="evidence" value="ECO:0007669"/>
    <property type="project" value="UniProtKB-UniRule"/>
</dbReference>
<dbReference type="Proteomes" id="UP000078596">
    <property type="component" value="Chromosome"/>
</dbReference>
<dbReference type="PANTHER" id="PTHR11706">
    <property type="entry name" value="SOLUTE CARRIER PROTEIN FAMILY 11 MEMBER"/>
    <property type="match status" value="1"/>
</dbReference>
<dbReference type="GO" id="GO:0015293">
    <property type="term" value="F:symporter activity"/>
    <property type="evidence" value="ECO:0007669"/>
    <property type="project" value="UniProtKB-UniRule"/>
</dbReference>
<evidence type="ECO:0000256" key="6">
    <source>
        <dbReference type="ARBA" id="ARBA00023136"/>
    </source>
</evidence>
<evidence type="ECO:0000313" key="8">
    <source>
        <dbReference type="EMBL" id="ANJ66506.1"/>
    </source>
</evidence>
<comment type="function">
    <text evidence="7">H(+)-stimulated, divalent metal cation uptake system.</text>
</comment>
<sequence length="410" mass="44521">MFQHDLPKARSSKRYRALFLGPAFVAAIGYIDPGNYATNIQAGADYGYMLLWVVVWANLMAALIQLLSAKLGLASNESLASLLGKRLPRWAVYPYWIQAEILAMATDIAEFIGAALGFKLLFGFTLMEGAVITAIISWAVLSLETRNLKTLQMVIGAMLLSVAFIYVIELIFSHPHPVSVFEGALIPGFSDRDSVFLAAGILGATVMPHVIYLHSALSKADLVKYGKIHRKTMFRSTKWDVALAMTIAGFVNLSMLAMAAAVFYGDPRADSGSIETAYETLTPLLGQLAAQIFGASLLIAGLASTIVGTLAGQEIMSGFVRFRIPLALRRLITMAPSFVIIAMGLNVTEVLVFSQVVLSFGIALALVPLILFTSDRKLMRGYVNPTWVNWLGWTTVVIVVSLNGYLLITS</sequence>
<dbReference type="NCBIfam" id="NF037982">
    <property type="entry name" value="Nramp_1"/>
    <property type="match status" value="1"/>
</dbReference>
<feature type="transmembrane region" description="Helical" evidence="7">
    <location>
        <begin position="284"/>
        <end position="307"/>
    </location>
</feature>
<dbReference type="GO" id="GO:0015086">
    <property type="term" value="F:cadmium ion transmembrane transporter activity"/>
    <property type="evidence" value="ECO:0007669"/>
    <property type="project" value="TreeGrafter"/>
</dbReference>
<dbReference type="KEGG" id="haz:A9404_03140"/>
<keyword evidence="4 7" id="KW-0769">Symport</keyword>
<feature type="transmembrane region" description="Helical" evidence="7">
    <location>
        <begin position="386"/>
        <end position="408"/>
    </location>
</feature>
<dbReference type="NCBIfam" id="NF001923">
    <property type="entry name" value="PRK00701.1"/>
    <property type="match status" value="1"/>
</dbReference>
<evidence type="ECO:0000313" key="9">
    <source>
        <dbReference type="Proteomes" id="UP000078596"/>
    </source>
</evidence>
<dbReference type="InterPro" id="IPR001046">
    <property type="entry name" value="NRAMP_fam"/>
</dbReference>
<dbReference type="GO" id="GO:0005886">
    <property type="term" value="C:plasma membrane"/>
    <property type="evidence" value="ECO:0007669"/>
    <property type="project" value="UniProtKB-SubCell"/>
</dbReference>
<dbReference type="RefSeq" id="WP_066098586.1">
    <property type="nucleotide sequence ID" value="NZ_CP016027.1"/>
</dbReference>
<dbReference type="EMBL" id="CP016027">
    <property type="protein sequence ID" value="ANJ66506.1"/>
    <property type="molecule type" value="Genomic_DNA"/>
</dbReference>
<comment type="similarity">
    <text evidence="7">Belongs to the NRAMP family.</text>
</comment>